<evidence type="ECO:0000313" key="3">
    <source>
        <dbReference type="Proteomes" id="UP000257109"/>
    </source>
</evidence>
<organism evidence="2 3">
    <name type="scientific">Mucuna pruriens</name>
    <name type="common">Velvet bean</name>
    <name type="synonym">Dolichos pruriens</name>
    <dbReference type="NCBI Taxonomy" id="157652"/>
    <lineage>
        <taxon>Eukaryota</taxon>
        <taxon>Viridiplantae</taxon>
        <taxon>Streptophyta</taxon>
        <taxon>Embryophyta</taxon>
        <taxon>Tracheophyta</taxon>
        <taxon>Spermatophyta</taxon>
        <taxon>Magnoliopsida</taxon>
        <taxon>eudicotyledons</taxon>
        <taxon>Gunneridae</taxon>
        <taxon>Pentapetalae</taxon>
        <taxon>rosids</taxon>
        <taxon>fabids</taxon>
        <taxon>Fabales</taxon>
        <taxon>Fabaceae</taxon>
        <taxon>Papilionoideae</taxon>
        <taxon>50 kb inversion clade</taxon>
        <taxon>NPAAA clade</taxon>
        <taxon>indigoferoid/millettioid clade</taxon>
        <taxon>Phaseoleae</taxon>
        <taxon>Mucuna</taxon>
    </lineage>
</organism>
<gene>
    <name evidence="2" type="ORF">CR513_07886</name>
</gene>
<feature type="non-terminal residue" evidence="2">
    <location>
        <position position="1"/>
    </location>
</feature>
<proteinExistence type="predicted"/>
<dbReference type="Proteomes" id="UP000257109">
    <property type="component" value="Unassembled WGS sequence"/>
</dbReference>
<keyword evidence="3" id="KW-1185">Reference proteome</keyword>
<feature type="compositionally biased region" description="Basic and acidic residues" evidence="1">
    <location>
        <begin position="32"/>
        <end position="45"/>
    </location>
</feature>
<reference evidence="2" key="1">
    <citation type="submission" date="2018-05" db="EMBL/GenBank/DDBJ databases">
        <title>Draft genome of Mucuna pruriens seed.</title>
        <authorList>
            <person name="Nnadi N.E."/>
            <person name="Vos R."/>
            <person name="Hasami M.H."/>
            <person name="Devisetty U.K."/>
            <person name="Aguiy J.C."/>
        </authorList>
    </citation>
    <scope>NUCLEOTIDE SEQUENCE [LARGE SCALE GENOMIC DNA]</scope>
    <source>
        <strain evidence="2">JCA_2017</strain>
    </source>
</reference>
<comment type="caution">
    <text evidence="2">The sequence shown here is derived from an EMBL/GenBank/DDBJ whole genome shotgun (WGS) entry which is preliminary data.</text>
</comment>
<accession>A0A371HYR6</accession>
<sequence>MGRTKTAGVTFTEPLIEKLVQEGHLNRYIQRSPDERRKPQVESVDRTVGGIRRDRSRSR</sequence>
<dbReference type="AlphaFoldDB" id="A0A371HYR6"/>
<name>A0A371HYR6_MUCPR</name>
<evidence type="ECO:0000313" key="2">
    <source>
        <dbReference type="EMBL" id="RDY07946.1"/>
    </source>
</evidence>
<protein>
    <submittedName>
        <fullName evidence="2">Uncharacterized protein</fullName>
    </submittedName>
</protein>
<evidence type="ECO:0000256" key="1">
    <source>
        <dbReference type="SAM" id="MobiDB-lite"/>
    </source>
</evidence>
<dbReference type="EMBL" id="QJKJ01001371">
    <property type="protein sequence ID" value="RDY07946.1"/>
    <property type="molecule type" value="Genomic_DNA"/>
</dbReference>
<feature type="region of interest" description="Disordered" evidence="1">
    <location>
        <begin position="27"/>
        <end position="59"/>
    </location>
</feature>